<feature type="domain" description="Reverse transcriptase" evidence="2">
    <location>
        <begin position="153"/>
        <end position="357"/>
    </location>
</feature>
<evidence type="ECO:0000259" key="2">
    <source>
        <dbReference type="Pfam" id="PF00078"/>
    </source>
</evidence>
<feature type="region of interest" description="Disordered" evidence="1">
    <location>
        <begin position="34"/>
        <end position="63"/>
    </location>
</feature>
<evidence type="ECO:0000313" key="5">
    <source>
        <dbReference type="Proteomes" id="UP001054252"/>
    </source>
</evidence>
<dbReference type="Pfam" id="PF00078">
    <property type="entry name" value="RVT_1"/>
    <property type="match status" value="1"/>
</dbReference>
<dbReference type="Pfam" id="PF13966">
    <property type="entry name" value="zf-RVT"/>
    <property type="match status" value="1"/>
</dbReference>
<dbReference type="InterPro" id="IPR000477">
    <property type="entry name" value="RT_dom"/>
</dbReference>
<dbReference type="CDD" id="cd01650">
    <property type="entry name" value="RT_nLTR_like"/>
    <property type="match status" value="1"/>
</dbReference>
<name>A0AAV5L1J4_9ROSI</name>
<evidence type="ECO:0000259" key="3">
    <source>
        <dbReference type="Pfam" id="PF13966"/>
    </source>
</evidence>
<comment type="caution">
    <text evidence="4">The sequence shown here is derived from an EMBL/GenBank/DDBJ whole genome shotgun (WGS) entry which is preliminary data.</text>
</comment>
<protein>
    <recommendedName>
        <fullName evidence="6">Reverse transcriptase domain-containing protein</fullName>
    </recommendedName>
</protein>
<dbReference type="Proteomes" id="UP001054252">
    <property type="component" value="Unassembled WGS sequence"/>
</dbReference>
<proteinExistence type="predicted"/>
<sequence length="877" mass="102262">MAFFPMKSGHVFKELSDLDEDCLESWSLDNELGGELHGSVQGSGGTRGNWNMSDGKMEDDDVEKGADVEMDDAKRDEQAHNRWKVKRQIEIGDQNSAVNDILINVEVGESVNDSGIENMNENLRRAHESYSVERIWAFAKEIGAGDCGNETEVIAKLLANRLSSVLDGIIGESQMALVGGRQMVDNIVIAKETIDEAKRNKKPSFVLNLDFERAYDKVCWEFLQYMMSRMSFNPKWRRWINECLQTAEVSILLNGSTTRQVKISKGLRQRDPLFPYRFLLVAEGLNGIISIAVHRGLFEGIDVGNRGMKLSHLQFVDNMIMFGKTAEENIWEAKCLMRTFELVSGLKINFKKIQLMGINVSEDWMSKMGYILNYKQGTFPYKYLRVPIRGNCKTIALWKSLIETFKKKLSSCKGRFLSLGGRIMLLNSVLSSLPMFLMFVHLLPKGLILSLDRIRRNFLWGSGEGKRKISLVCWDKVCRSKVEGGLGIKELRRFNLALLGKWWSRMASENESLLYRVIKEKYGNVDGNWLEWVQQESRQKGSLWWKNICRLDHMEHNKEGWLKEGFKLKMGDGNLVGFWKDVWIGDQPLVNQFSRLFLVSTDEEKRICQMGNWKKGNWQWSLQWRRQLYEWEKDNVIELRGLLEKSQLVKDQKNRWEWRYDKEGVYPAKTTYDLLLGNNQNNRTGLSKRIWSKIIPTKVNAFAWQALQDRIPTKLNLYVRGIITDPNQVLCSLCGENMEDGNHLFIHCRVARLVWHKCLQWWRTSSIMLKTYYESFQQHLSYFKEPSVRAGWDMVWFSIIWFLWIERNVKIFKNYEDEVNIIFELVQLRSFNWIKAKVKGYSFNLYEWMMEPVLCLKAKWNKKAGLLKVDNALLCNG</sequence>
<evidence type="ECO:0008006" key="6">
    <source>
        <dbReference type="Google" id="ProtNLM"/>
    </source>
</evidence>
<dbReference type="InterPro" id="IPR026960">
    <property type="entry name" value="RVT-Znf"/>
</dbReference>
<evidence type="ECO:0000313" key="4">
    <source>
        <dbReference type="EMBL" id="GKV30900.1"/>
    </source>
</evidence>
<dbReference type="PANTHER" id="PTHR33116">
    <property type="entry name" value="REVERSE TRANSCRIPTASE ZINC-BINDING DOMAIN-CONTAINING PROTEIN-RELATED-RELATED"/>
    <property type="match status" value="1"/>
</dbReference>
<dbReference type="EMBL" id="BPVZ01000089">
    <property type="protein sequence ID" value="GKV30900.1"/>
    <property type="molecule type" value="Genomic_DNA"/>
</dbReference>
<keyword evidence="5" id="KW-1185">Reference proteome</keyword>
<organism evidence="4 5">
    <name type="scientific">Rubroshorea leprosula</name>
    <dbReference type="NCBI Taxonomy" id="152421"/>
    <lineage>
        <taxon>Eukaryota</taxon>
        <taxon>Viridiplantae</taxon>
        <taxon>Streptophyta</taxon>
        <taxon>Embryophyta</taxon>
        <taxon>Tracheophyta</taxon>
        <taxon>Spermatophyta</taxon>
        <taxon>Magnoliopsida</taxon>
        <taxon>eudicotyledons</taxon>
        <taxon>Gunneridae</taxon>
        <taxon>Pentapetalae</taxon>
        <taxon>rosids</taxon>
        <taxon>malvids</taxon>
        <taxon>Malvales</taxon>
        <taxon>Dipterocarpaceae</taxon>
        <taxon>Rubroshorea</taxon>
    </lineage>
</organism>
<dbReference type="AlphaFoldDB" id="A0AAV5L1J4"/>
<gene>
    <name evidence="4" type="ORF">SLEP1_g39668</name>
</gene>
<dbReference type="PANTHER" id="PTHR33116:SF78">
    <property type="entry name" value="OS12G0587133 PROTEIN"/>
    <property type="match status" value="1"/>
</dbReference>
<feature type="domain" description="Reverse transcriptase zinc-binding" evidence="3">
    <location>
        <begin position="668"/>
        <end position="755"/>
    </location>
</feature>
<reference evidence="4 5" key="1">
    <citation type="journal article" date="2021" name="Commun. Biol.">
        <title>The genome of Shorea leprosula (Dipterocarpaceae) highlights the ecological relevance of drought in aseasonal tropical rainforests.</title>
        <authorList>
            <person name="Ng K.K.S."/>
            <person name="Kobayashi M.J."/>
            <person name="Fawcett J.A."/>
            <person name="Hatakeyama M."/>
            <person name="Paape T."/>
            <person name="Ng C.H."/>
            <person name="Ang C.C."/>
            <person name="Tnah L.H."/>
            <person name="Lee C.T."/>
            <person name="Nishiyama T."/>
            <person name="Sese J."/>
            <person name="O'Brien M.J."/>
            <person name="Copetti D."/>
            <person name="Mohd Noor M.I."/>
            <person name="Ong R.C."/>
            <person name="Putra M."/>
            <person name="Sireger I.Z."/>
            <person name="Indrioko S."/>
            <person name="Kosugi Y."/>
            <person name="Izuno A."/>
            <person name="Isagi Y."/>
            <person name="Lee S.L."/>
            <person name="Shimizu K.K."/>
        </authorList>
    </citation>
    <scope>NUCLEOTIDE SEQUENCE [LARGE SCALE GENOMIC DNA]</scope>
    <source>
        <strain evidence="4">214</strain>
    </source>
</reference>
<evidence type="ECO:0000256" key="1">
    <source>
        <dbReference type="SAM" id="MobiDB-lite"/>
    </source>
</evidence>
<accession>A0AAV5L1J4</accession>